<evidence type="ECO:0000256" key="7">
    <source>
        <dbReference type="ARBA" id="ARBA00012927"/>
    </source>
</evidence>
<dbReference type="GO" id="GO:0030145">
    <property type="term" value="F:manganese ion binding"/>
    <property type="evidence" value="ECO:0007669"/>
    <property type="project" value="TreeGrafter"/>
</dbReference>
<dbReference type="Proteomes" id="UP000032611">
    <property type="component" value="Chromosome"/>
</dbReference>
<reference evidence="11 12" key="1">
    <citation type="journal article" date="2015" name="Genome Announc.">
        <title>Complete genome sequence of Martelella endophytica YC6887, which has antifungal activity associated with a halophyte.</title>
        <authorList>
            <person name="Khan A."/>
            <person name="Khan H."/>
            <person name="Chung E.J."/>
            <person name="Hossain M.T."/>
            <person name="Chung Y.R."/>
        </authorList>
    </citation>
    <scope>NUCLEOTIDE SEQUENCE [LARGE SCALE GENOMIC DNA]</scope>
    <source>
        <strain evidence="11">YC6887</strain>
    </source>
</reference>
<dbReference type="STRING" id="1486262.TM49_03955"/>
<dbReference type="GO" id="GO:0008927">
    <property type="term" value="F:mannonate dehydratase activity"/>
    <property type="evidence" value="ECO:0007669"/>
    <property type="project" value="UniProtKB-EC"/>
</dbReference>
<dbReference type="Gene3D" id="3.20.20.150">
    <property type="entry name" value="Divalent-metal-dependent TIM barrel enzymes"/>
    <property type="match status" value="1"/>
</dbReference>
<comment type="cofactor">
    <cofactor evidence="2">
        <name>Mn(2+)</name>
        <dbReference type="ChEBI" id="CHEBI:29035"/>
    </cofactor>
</comment>
<accession>A0A0D5LMN0</accession>
<evidence type="ECO:0000256" key="10">
    <source>
        <dbReference type="ARBA" id="ARBA00023239"/>
    </source>
</evidence>
<dbReference type="OrthoDB" id="9780250at2"/>
<dbReference type="AlphaFoldDB" id="A0A0D5LMN0"/>
<protein>
    <recommendedName>
        <fullName evidence="7">mannonate dehydratase</fullName>
        <ecNumber evidence="7">4.2.1.8</ecNumber>
    </recommendedName>
</protein>
<dbReference type="InterPro" id="IPR004628">
    <property type="entry name" value="Man_deHydtase"/>
</dbReference>
<dbReference type="PANTHER" id="PTHR30387:SF2">
    <property type="entry name" value="MANNONATE DEHYDRATASE"/>
    <property type="match status" value="1"/>
</dbReference>
<evidence type="ECO:0000256" key="4">
    <source>
        <dbReference type="ARBA" id="ARBA00002713"/>
    </source>
</evidence>
<evidence type="ECO:0000256" key="1">
    <source>
        <dbReference type="ARBA" id="ARBA00001794"/>
    </source>
</evidence>
<dbReference type="RefSeq" id="WP_045679628.1">
    <property type="nucleotide sequence ID" value="NZ_CP010803.1"/>
</dbReference>
<dbReference type="UniPathway" id="UPA00246"/>
<dbReference type="EC" id="4.2.1.8" evidence="7"/>
<keyword evidence="12" id="KW-1185">Reference proteome</keyword>
<evidence type="ECO:0000256" key="3">
    <source>
        <dbReference type="ARBA" id="ARBA00001954"/>
    </source>
</evidence>
<dbReference type="HOGENOM" id="CLU_058621_0_0_5"/>
<keyword evidence="9" id="KW-0464">Manganese</keyword>
<dbReference type="GO" id="GO:0042840">
    <property type="term" value="P:D-glucuronate catabolic process"/>
    <property type="evidence" value="ECO:0007669"/>
    <property type="project" value="TreeGrafter"/>
</dbReference>
<evidence type="ECO:0000313" key="12">
    <source>
        <dbReference type="Proteomes" id="UP000032611"/>
    </source>
</evidence>
<gene>
    <name evidence="11" type="ORF">TM49_03955</name>
</gene>
<name>A0A0D5LMN0_MAREN</name>
<comment type="cofactor">
    <cofactor evidence="3">
        <name>Fe(2+)</name>
        <dbReference type="ChEBI" id="CHEBI:29033"/>
    </cofactor>
</comment>
<dbReference type="InterPro" id="IPR036237">
    <property type="entry name" value="Xyl_isomerase-like_sf"/>
</dbReference>
<comment type="similarity">
    <text evidence="6">Belongs to the mannonate dehydratase family.</text>
</comment>
<dbReference type="GO" id="GO:0008198">
    <property type="term" value="F:ferrous iron binding"/>
    <property type="evidence" value="ECO:0007669"/>
    <property type="project" value="TreeGrafter"/>
</dbReference>
<sequence length="360" mass="39762">MRVGLTLFGESLSPAGARFAAQLGVRDVVIHLVRYGHNADPSNWLKGQAGPPLSEDFGAPLWDYETLSDVVKMLATDGIRVAALENFSPSFWSDILLNGPERVGQMDGLKKLVHDCGRAGIPTIGYNFSLAGVWGWQRQPIARGGAMATTFDMSRFDHDRPIPDGIVWNMRVREGCGTDPVTCSEEELWQRLEWFLKELVPVAEEAGVVLAAHPDDPPADSLRGTARLVNRHEKYDRLLSIVDSPSNAMQFCVGSLMEMPGDVYEATRHYARTGRIAYVHFRNVKGKVPRYAEAFIDDGDTDMAEIARILHAEGYEGVLVPDHIPEISCPAPWHVGMAHAVGYMNALLKTAPRLTEPQMS</sequence>
<keyword evidence="10" id="KW-0456">Lyase</keyword>
<dbReference type="Pfam" id="PF03786">
    <property type="entry name" value="UxuA"/>
    <property type="match status" value="2"/>
</dbReference>
<comment type="function">
    <text evidence="4">Catalyzes the dehydration of D-mannonate.</text>
</comment>
<evidence type="ECO:0000256" key="5">
    <source>
        <dbReference type="ARBA" id="ARBA00004892"/>
    </source>
</evidence>
<keyword evidence="8" id="KW-0408">Iron</keyword>
<dbReference type="PANTHER" id="PTHR30387">
    <property type="entry name" value="MANNONATE DEHYDRATASE"/>
    <property type="match status" value="1"/>
</dbReference>
<evidence type="ECO:0000313" key="11">
    <source>
        <dbReference type="EMBL" id="AJY45032.1"/>
    </source>
</evidence>
<organism evidence="11 12">
    <name type="scientific">Martelella endophytica</name>
    <dbReference type="NCBI Taxonomy" id="1486262"/>
    <lineage>
        <taxon>Bacteria</taxon>
        <taxon>Pseudomonadati</taxon>
        <taxon>Pseudomonadota</taxon>
        <taxon>Alphaproteobacteria</taxon>
        <taxon>Hyphomicrobiales</taxon>
        <taxon>Aurantimonadaceae</taxon>
        <taxon>Martelella</taxon>
    </lineage>
</organism>
<dbReference type="SUPFAM" id="SSF51658">
    <property type="entry name" value="Xylose isomerase-like"/>
    <property type="match status" value="1"/>
</dbReference>
<comment type="catalytic activity">
    <reaction evidence="1">
        <text>D-mannonate = 2-dehydro-3-deoxy-D-gluconate + H2O</text>
        <dbReference type="Rhea" id="RHEA:20097"/>
        <dbReference type="ChEBI" id="CHEBI:15377"/>
        <dbReference type="ChEBI" id="CHEBI:17767"/>
        <dbReference type="ChEBI" id="CHEBI:57990"/>
        <dbReference type="EC" id="4.2.1.8"/>
    </reaction>
</comment>
<dbReference type="EMBL" id="CP010803">
    <property type="protein sequence ID" value="AJY45032.1"/>
    <property type="molecule type" value="Genomic_DNA"/>
</dbReference>
<proteinExistence type="inferred from homology"/>
<evidence type="ECO:0000256" key="6">
    <source>
        <dbReference type="ARBA" id="ARBA00007389"/>
    </source>
</evidence>
<dbReference type="PATRIC" id="fig|1486262.3.peg.805"/>
<evidence type="ECO:0000256" key="8">
    <source>
        <dbReference type="ARBA" id="ARBA00023004"/>
    </source>
</evidence>
<evidence type="ECO:0000256" key="2">
    <source>
        <dbReference type="ARBA" id="ARBA00001936"/>
    </source>
</evidence>
<dbReference type="KEGG" id="mey:TM49_03955"/>
<comment type="pathway">
    <text evidence="5">Carbohydrate metabolism; pentose and glucuronate interconversion.</text>
</comment>
<evidence type="ECO:0000256" key="9">
    <source>
        <dbReference type="ARBA" id="ARBA00023211"/>
    </source>
</evidence>